<organism evidence="1 2">
    <name type="scientific">Sorangium atrum</name>
    <dbReference type="NCBI Taxonomy" id="2995308"/>
    <lineage>
        <taxon>Bacteria</taxon>
        <taxon>Pseudomonadati</taxon>
        <taxon>Myxococcota</taxon>
        <taxon>Polyangia</taxon>
        <taxon>Polyangiales</taxon>
        <taxon>Polyangiaceae</taxon>
        <taxon>Sorangium</taxon>
    </lineage>
</organism>
<sequence length="547" mass="59724">MNDRLAATLTLTCGGTAHTIQGGNVRAFSLRLTPWGAEGTVEFVLQDDQTRGGQYTDGVLADFQKPDLAEVSLSVSAVRSDAQKDPTIPAIATRGLVVERSVTEKIHDKGFTERPVLYRRYRVRFVDAARALWRQHHPTLLTVDQSFQDVLDANKGDKITLSYDWDTLSAAVPMVFFHLPRAAGASFYDLVTWYVSHKAGVLTFDHTAGTYKLSKTKDASGTAAVLPREDVVDLTWEIAEPVRYAPRVLNVSAASPKLSAITNQDAATGIYDDVVICSDVAQEGDDRVTAETARARAPATRLTLSFARFPAVPVSPGSLVTASTSGGFPSSIRTTPGDLRVLDLSMSARALDQGPEADYGDTATGFEIELGLLLEDQDDPFVSLPPFAPPKFPGYLEGKCVSAVGEDTDVTYEITANETTSVDEYKVEIPSFESKQIKAPYMSAQATGTFYLPVYKNERVRLACFFDRAEIVRVLDHRPGARVPQDGQGQHLLFGKSDKSNTSMLHDYQSDKPVLRVLRTNESDTVLLRLEEGKMTLKVEETEGGGS</sequence>
<name>A0ABT5C1G9_9BACT</name>
<dbReference type="RefSeq" id="WP_272097277.1">
    <property type="nucleotide sequence ID" value="NZ_JAQNDK010000002.1"/>
</dbReference>
<evidence type="ECO:0000313" key="2">
    <source>
        <dbReference type="Proteomes" id="UP001217485"/>
    </source>
</evidence>
<keyword evidence="2" id="KW-1185">Reference proteome</keyword>
<evidence type="ECO:0000313" key="1">
    <source>
        <dbReference type="EMBL" id="MDC0680244.1"/>
    </source>
</evidence>
<gene>
    <name evidence="1" type="ORF">POL72_21055</name>
</gene>
<comment type="caution">
    <text evidence="1">The sequence shown here is derived from an EMBL/GenBank/DDBJ whole genome shotgun (WGS) entry which is preliminary data.</text>
</comment>
<evidence type="ECO:0008006" key="3">
    <source>
        <dbReference type="Google" id="ProtNLM"/>
    </source>
</evidence>
<proteinExistence type="predicted"/>
<accession>A0ABT5C1G9</accession>
<reference evidence="1 2" key="1">
    <citation type="submission" date="2023-01" db="EMBL/GenBank/DDBJ databases">
        <title>Minimal conservation of predation-associated metabolite biosynthetic gene clusters underscores biosynthetic potential of Myxococcota including descriptions for ten novel species: Archangium lansinium sp. nov., Myxococcus landrumus sp. nov., Nannocystis bai.</title>
        <authorList>
            <person name="Ahearne A."/>
            <person name="Stevens C."/>
            <person name="Dowd S."/>
        </authorList>
    </citation>
    <scope>NUCLEOTIDE SEQUENCE [LARGE SCALE GENOMIC DNA]</scope>
    <source>
        <strain evidence="1 2">WIWO2</strain>
    </source>
</reference>
<dbReference type="EMBL" id="JAQNDK010000002">
    <property type="protein sequence ID" value="MDC0680244.1"/>
    <property type="molecule type" value="Genomic_DNA"/>
</dbReference>
<dbReference type="Proteomes" id="UP001217485">
    <property type="component" value="Unassembled WGS sequence"/>
</dbReference>
<protein>
    <recommendedName>
        <fullName evidence="3">Lipoprotein</fullName>
    </recommendedName>
</protein>